<comment type="caution">
    <text evidence="2">The sequence shown here is derived from an EMBL/GenBank/DDBJ whole genome shotgun (WGS) entry which is preliminary data.</text>
</comment>
<name>A0AAV7TTI2_PLEWA</name>
<dbReference type="Proteomes" id="UP001066276">
    <property type="component" value="Chromosome 3_2"/>
</dbReference>
<organism evidence="2 3">
    <name type="scientific">Pleurodeles waltl</name>
    <name type="common">Iberian ribbed newt</name>
    <dbReference type="NCBI Taxonomy" id="8319"/>
    <lineage>
        <taxon>Eukaryota</taxon>
        <taxon>Metazoa</taxon>
        <taxon>Chordata</taxon>
        <taxon>Craniata</taxon>
        <taxon>Vertebrata</taxon>
        <taxon>Euteleostomi</taxon>
        <taxon>Amphibia</taxon>
        <taxon>Batrachia</taxon>
        <taxon>Caudata</taxon>
        <taxon>Salamandroidea</taxon>
        <taxon>Salamandridae</taxon>
        <taxon>Pleurodelinae</taxon>
        <taxon>Pleurodeles</taxon>
    </lineage>
</organism>
<feature type="compositionally biased region" description="Basic and acidic residues" evidence="1">
    <location>
        <begin position="149"/>
        <end position="158"/>
    </location>
</feature>
<keyword evidence="3" id="KW-1185">Reference proteome</keyword>
<feature type="region of interest" description="Disordered" evidence="1">
    <location>
        <begin position="88"/>
        <end position="177"/>
    </location>
</feature>
<dbReference type="AlphaFoldDB" id="A0AAV7TTI2"/>
<proteinExistence type="predicted"/>
<reference evidence="2" key="1">
    <citation type="journal article" date="2022" name="bioRxiv">
        <title>Sequencing and chromosome-scale assembly of the giantPleurodeles waltlgenome.</title>
        <authorList>
            <person name="Brown T."/>
            <person name="Elewa A."/>
            <person name="Iarovenko S."/>
            <person name="Subramanian E."/>
            <person name="Araus A.J."/>
            <person name="Petzold A."/>
            <person name="Susuki M."/>
            <person name="Suzuki K.-i.T."/>
            <person name="Hayashi T."/>
            <person name="Toyoda A."/>
            <person name="Oliveira C."/>
            <person name="Osipova E."/>
            <person name="Leigh N.D."/>
            <person name="Simon A."/>
            <person name="Yun M.H."/>
        </authorList>
    </citation>
    <scope>NUCLEOTIDE SEQUENCE</scope>
    <source>
        <strain evidence="2">20211129_DDA</strain>
        <tissue evidence="2">Liver</tissue>
    </source>
</reference>
<protein>
    <submittedName>
        <fullName evidence="2">Uncharacterized protein</fullName>
    </submittedName>
</protein>
<gene>
    <name evidence="2" type="ORF">NDU88_004980</name>
</gene>
<evidence type="ECO:0000256" key="1">
    <source>
        <dbReference type="SAM" id="MobiDB-lite"/>
    </source>
</evidence>
<evidence type="ECO:0000313" key="2">
    <source>
        <dbReference type="EMBL" id="KAJ1179746.1"/>
    </source>
</evidence>
<sequence length="203" mass="21923">MEASKLSESSGAAVLHQASQLLSWRPHGMPVAFEGADLQCTSLYASYLLRPRCPSQCTGVRAPGVWSAEPRGLSAPETLNLGAADRACSRPPGPPLRHAEWRWAPRGGPGRPGRAPPAGVSMPFARRSRPEGGSRLGRGLVPRPASLPEGRRHSRAPDFELPESGGHQDTPRVPVGTKQDRIWQWIWADDGGVRSTLRVRPPS</sequence>
<accession>A0AAV7TTI2</accession>
<dbReference type="EMBL" id="JANPWB010000006">
    <property type="protein sequence ID" value="KAJ1179746.1"/>
    <property type="molecule type" value="Genomic_DNA"/>
</dbReference>
<evidence type="ECO:0000313" key="3">
    <source>
        <dbReference type="Proteomes" id="UP001066276"/>
    </source>
</evidence>